<evidence type="ECO:0000313" key="2">
    <source>
        <dbReference type="EMBL" id="WCG23280.1"/>
    </source>
</evidence>
<organism evidence="2 3">
    <name type="scientific">Vagococcus lutrae</name>
    <dbReference type="NCBI Taxonomy" id="81947"/>
    <lineage>
        <taxon>Bacteria</taxon>
        <taxon>Bacillati</taxon>
        <taxon>Bacillota</taxon>
        <taxon>Bacilli</taxon>
        <taxon>Lactobacillales</taxon>
        <taxon>Enterococcaceae</taxon>
        <taxon>Vagococcus</taxon>
    </lineage>
</organism>
<reference evidence="2" key="1">
    <citation type="submission" date="2023-01" db="EMBL/GenBank/DDBJ databases">
        <title>Oxazolidinone resistance genes in florfenicol resistant enterococci from beef cattle and veal calves at slaughter.</title>
        <authorList>
            <person name="Biggel M."/>
        </authorList>
    </citation>
    <scope>NUCLEOTIDE SEQUENCE</scope>
    <source>
        <strain evidence="2">K204-1</strain>
    </source>
</reference>
<gene>
    <name evidence="2" type="ORF">PML95_03295</name>
</gene>
<evidence type="ECO:0000256" key="1">
    <source>
        <dbReference type="SAM" id="SignalP"/>
    </source>
</evidence>
<dbReference type="EMBL" id="CP116507">
    <property type="protein sequence ID" value="WCG23280.1"/>
    <property type="molecule type" value="Genomic_DNA"/>
</dbReference>
<evidence type="ECO:0000313" key="3">
    <source>
        <dbReference type="Proteomes" id="UP001179600"/>
    </source>
</evidence>
<dbReference type="Proteomes" id="UP001179600">
    <property type="component" value="Chromosome"/>
</dbReference>
<dbReference type="GeneID" id="72385177"/>
<feature type="chain" id="PRO_5042017038" evidence="1">
    <location>
        <begin position="22"/>
        <end position="112"/>
    </location>
</feature>
<protein>
    <submittedName>
        <fullName evidence="2">Uncharacterized protein</fullName>
    </submittedName>
</protein>
<sequence length="112" mass="12519">MRRSTKVLVGLGAVTAVSVGAAIAISDRVSDRLKNYKARHDVKDFVEDNLNGNALFMDLVDVLNDQEIEALSGIIKKMEDRKKNVRIEGKSFSDMKEEVTDRLVGFLESFTE</sequence>
<accession>A0AAE9XJH7</accession>
<proteinExistence type="predicted"/>
<name>A0AAE9XJH7_9ENTE</name>
<dbReference type="RefSeq" id="WP_023606689.1">
    <property type="nucleotide sequence ID" value="NZ_BKBT01000027.1"/>
</dbReference>
<feature type="signal peptide" evidence="1">
    <location>
        <begin position="1"/>
        <end position="21"/>
    </location>
</feature>
<keyword evidence="1" id="KW-0732">Signal</keyword>
<dbReference type="AlphaFoldDB" id="A0AAE9XJH7"/>